<dbReference type="RefSeq" id="WP_210087253.1">
    <property type="nucleotide sequence ID" value="NZ_JAGGKG010000001.1"/>
</dbReference>
<keyword evidence="8" id="KW-1185">Reference proteome</keyword>
<dbReference type="Gene3D" id="3.40.50.1580">
    <property type="entry name" value="Nucleoside phosphorylase domain"/>
    <property type="match status" value="1"/>
</dbReference>
<dbReference type="PANTHER" id="PTHR46832:SF1">
    <property type="entry name" value="5'-METHYLTHIOADENOSINE_S-ADENOSYLHOMOCYSTEINE NUCLEOSIDASE"/>
    <property type="match status" value="1"/>
</dbReference>
<proteinExistence type="predicted"/>
<evidence type="ECO:0000256" key="5">
    <source>
        <dbReference type="ARBA" id="ARBA00023167"/>
    </source>
</evidence>
<evidence type="ECO:0000256" key="1">
    <source>
        <dbReference type="ARBA" id="ARBA00004945"/>
    </source>
</evidence>
<dbReference type="GO" id="GO:0008782">
    <property type="term" value="F:adenosylhomocysteine nucleosidase activity"/>
    <property type="evidence" value="ECO:0007669"/>
    <property type="project" value="UniProtKB-EC"/>
</dbReference>
<reference evidence="7 8" key="1">
    <citation type="submission" date="2021-03" db="EMBL/GenBank/DDBJ databases">
        <title>Genomic Encyclopedia of Type Strains, Phase IV (KMG-IV): sequencing the most valuable type-strain genomes for metagenomic binning, comparative biology and taxonomic classification.</title>
        <authorList>
            <person name="Goeker M."/>
        </authorList>
    </citation>
    <scope>NUCLEOTIDE SEQUENCE [LARGE SCALE GENOMIC DNA]</scope>
    <source>
        <strain evidence="7 8">DSM 14349</strain>
    </source>
</reference>
<name>A0ABS4FLV3_9BACL</name>
<dbReference type="InterPro" id="IPR000845">
    <property type="entry name" value="Nucleoside_phosphorylase_d"/>
</dbReference>
<evidence type="ECO:0000256" key="3">
    <source>
        <dbReference type="ARBA" id="ARBA00022605"/>
    </source>
</evidence>
<comment type="pathway">
    <text evidence="1">Amino-acid biosynthesis; L-methionine biosynthesis via salvage pathway; S-methyl-5-thio-alpha-D-ribose 1-phosphate from S-methyl-5'-thioadenosine (hydrolase route): step 1/2.</text>
</comment>
<dbReference type="InterPro" id="IPR010049">
    <property type="entry name" value="MTA_SAH_Nsdase"/>
</dbReference>
<keyword evidence="7" id="KW-0326">Glycosidase</keyword>
<dbReference type="InterPro" id="IPR035994">
    <property type="entry name" value="Nucleoside_phosphorylase_sf"/>
</dbReference>
<dbReference type="NCBIfam" id="NF004079">
    <property type="entry name" value="PRK05584.1"/>
    <property type="match status" value="1"/>
</dbReference>
<dbReference type="CDD" id="cd09008">
    <property type="entry name" value="MTAN"/>
    <property type="match status" value="1"/>
</dbReference>
<evidence type="ECO:0000256" key="4">
    <source>
        <dbReference type="ARBA" id="ARBA00022801"/>
    </source>
</evidence>
<dbReference type="EMBL" id="JAGGKG010000001">
    <property type="protein sequence ID" value="MBP1903555.1"/>
    <property type="molecule type" value="Genomic_DNA"/>
</dbReference>
<accession>A0ABS4FLV3</accession>
<dbReference type="Pfam" id="PF01048">
    <property type="entry name" value="PNP_UDP_1"/>
    <property type="match status" value="1"/>
</dbReference>
<protein>
    <recommendedName>
        <fullName evidence="2">adenosylhomocysteine nucleosidase</fullName>
        <ecNumber evidence="2">3.2.2.9</ecNumber>
    </recommendedName>
</protein>
<feature type="domain" description="Nucleoside phosphorylase" evidence="6">
    <location>
        <begin position="2"/>
        <end position="235"/>
    </location>
</feature>
<dbReference type="NCBIfam" id="TIGR01704">
    <property type="entry name" value="MTA_SAH-Nsdase"/>
    <property type="match status" value="1"/>
</dbReference>
<keyword evidence="5" id="KW-0486">Methionine biosynthesis</keyword>
<keyword evidence="4 7" id="KW-0378">Hydrolase</keyword>
<dbReference type="SUPFAM" id="SSF53167">
    <property type="entry name" value="Purine and uridine phosphorylases"/>
    <property type="match status" value="1"/>
</dbReference>
<evidence type="ECO:0000313" key="7">
    <source>
        <dbReference type="EMBL" id="MBP1903555.1"/>
    </source>
</evidence>
<dbReference type="PANTHER" id="PTHR46832">
    <property type="entry name" value="5'-METHYLTHIOADENOSINE/S-ADENOSYLHOMOCYSTEINE NUCLEOSIDASE"/>
    <property type="match status" value="1"/>
</dbReference>
<keyword evidence="3" id="KW-0028">Amino-acid biosynthesis</keyword>
<sequence length="240" mass="26314">MRIALICAMEEEIASLRKKATILKKTVIGKTIIEEAQLEGLDQHELILVESGIGKVNAAVAATIVIERYQPDLLINSGSAGAFDTQLQVGDVVIPTSYTYGDVDATCFGYERGQVPQMPSGYVIDADRLKEVRFIYEQSKAEINYAVDFGLTLTLDSFMSDDEKVADIYRNFPATKVSDMEGLAIIQAADQYGIPVIAVKAVSDIVGHGQESADSFDNNLWFAAERSIHFTELLLHKLSS</sequence>
<dbReference type="EC" id="3.2.2.9" evidence="2"/>
<gene>
    <name evidence="7" type="ORF">J2Z32_000167</name>
</gene>
<evidence type="ECO:0000259" key="6">
    <source>
        <dbReference type="Pfam" id="PF01048"/>
    </source>
</evidence>
<dbReference type="Proteomes" id="UP001519272">
    <property type="component" value="Unassembled WGS sequence"/>
</dbReference>
<evidence type="ECO:0000256" key="2">
    <source>
        <dbReference type="ARBA" id="ARBA00011974"/>
    </source>
</evidence>
<organism evidence="7 8">
    <name type="scientific">Paenibacillus turicensis</name>
    <dbReference type="NCBI Taxonomy" id="160487"/>
    <lineage>
        <taxon>Bacteria</taxon>
        <taxon>Bacillati</taxon>
        <taxon>Bacillota</taxon>
        <taxon>Bacilli</taxon>
        <taxon>Bacillales</taxon>
        <taxon>Paenibacillaceae</taxon>
        <taxon>Paenibacillus</taxon>
    </lineage>
</organism>
<comment type="caution">
    <text evidence="7">The sequence shown here is derived from an EMBL/GenBank/DDBJ whole genome shotgun (WGS) entry which is preliminary data.</text>
</comment>
<evidence type="ECO:0000313" key="8">
    <source>
        <dbReference type="Proteomes" id="UP001519272"/>
    </source>
</evidence>